<dbReference type="InterPro" id="IPR019933">
    <property type="entry name" value="DivIVA_domain"/>
</dbReference>
<dbReference type="Proteomes" id="UP000199504">
    <property type="component" value="Unassembled WGS sequence"/>
</dbReference>
<dbReference type="AlphaFoldDB" id="A0A1C4XZE8"/>
<accession>A0A1C4XZE8</accession>
<gene>
    <name evidence="1" type="ORF">GA0070564_103423</name>
</gene>
<dbReference type="STRING" id="262898.GA0070564_103423"/>
<dbReference type="RefSeq" id="WP_091609162.1">
    <property type="nucleotide sequence ID" value="NZ_FMCX01000003.1"/>
</dbReference>
<dbReference type="Gene3D" id="6.10.250.660">
    <property type="match status" value="1"/>
</dbReference>
<evidence type="ECO:0000313" key="1">
    <source>
        <dbReference type="EMBL" id="SCF13491.1"/>
    </source>
</evidence>
<name>A0A1C4XZE8_9ACTN</name>
<dbReference type="EMBL" id="FMCX01000003">
    <property type="protein sequence ID" value="SCF13491.1"/>
    <property type="molecule type" value="Genomic_DNA"/>
</dbReference>
<protein>
    <submittedName>
        <fullName evidence="1">DivIVA domain-containing protein</fullName>
    </submittedName>
</protein>
<dbReference type="NCBIfam" id="TIGR03544">
    <property type="entry name" value="DivI1A_domain"/>
    <property type="match status" value="1"/>
</dbReference>
<dbReference type="OrthoDB" id="3394784at2"/>
<keyword evidence="2" id="KW-1185">Reference proteome</keyword>
<sequence length="105" mass="12490">MRALLRRTGRNQRPIRTRAPGANYRSSAYLPLLPWQVRERRFRWTRLGRRGLDPDEVRTFLDRVAGDLAAVHDALRESRLETARIKEALRRWQSEQAQRDQAARR</sequence>
<organism evidence="1 2">
    <name type="scientific">Micromonospora mirobrigensis</name>
    <dbReference type="NCBI Taxonomy" id="262898"/>
    <lineage>
        <taxon>Bacteria</taxon>
        <taxon>Bacillati</taxon>
        <taxon>Actinomycetota</taxon>
        <taxon>Actinomycetes</taxon>
        <taxon>Micromonosporales</taxon>
        <taxon>Micromonosporaceae</taxon>
        <taxon>Micromonospora</taxon>
    </lineage>
</organism>
<proteinExistence type="predicted"/>
<reference evidence="2" key="1">
    <citation type="submission" date="2016-06" db="EMBL/GenBank/DDBJ databases">
        <authorList>
            <person name="Varghese N."/>
            <person name="Submissions Spin"/>
        </authorList>
    </citation>
    <scope>NUCLEOTIDE SEQUENCE [LARGE SCALE GENOMIC DNA]</scope>
    <source>
        <strain evidence="2">DSM 44830</strain>
    </source>
</reference>
<evidence type="ECO:0000313" key="2">
    <source>
        <dbReference type="Proteomes" id="UP000199504"/>
    </source>
</evidence>